<organism evidence="16 17">
    <name type="scientific">Arabidopsis suecica</name>
    <name type="common">Swedish thale-cress</name>
    <name type="synonym">Cardaminopsis suecica</name>
    <dbReference type="NCBI Taxonomy" id="45249"/>
    <lineage>
        <taxon>Eukaryota</taxon>
        <taxon>Viridiplantae</taxon>
        <taxon>Streptophyta</taxon>
        <taxon>Embryophyta</taxon>
        <taxon>Tracheophyta</taxon>
        <taxon>Spermatophyta</taxon>
        <taxon>Magnoliopsida</taxon>
        <taxon>eudicotyledons</taxon>
        <taxon>Gunneridae</taxon>
        <taxon>Pentapetalae</taxon>
        <taxon>rosids</taxon>
        <taxon>malvids</taxon>
        <taxon>Brassicales</taxon>
        <taxon>Brassicaceae</taxon>
        <taxon>Camelineae</taxon>
        <taxon>Arabidopsis</taxon>
    </lineage>
</organism>
<dbReference type="PROSITE" id="PS00518">
    <property type="entry name" value="ZF_RING_1"/>
    <property type="match status" value="1"/>
</dbReference>
<name>A0A8T1Y300_ARASU</name>
<evidence type="ECO:0000256" key="2">
    <source>
        <dbReference type="ARBA" id="ARBA00001947"/>
    </source>
</evidence>
<comment type="caution">
    <text evidence="16">The sequence shown here is derived from an EMBL/GenBank/DDBJ whole genome shotgun (WGS) entry which is preliminary data.</text>
</comment>
<feature type="domain" description="RING-type" evidence="15">
    <location>
        <begin position="80"/>
        <end position="296"/>
    </location>
</feature>
<keyword evidence="11" id="KW-0833">Ubl conjugation pathway</keyword>
<evidence type="ECO:0000259" key="14">
    <source>
        <dbReference type="PROSITE" id="PS50089"/>
    </source>
</evidence>
<dbReference type="InterPro" id="IPR044066">
    <property type="entry name" value="TRIAD_supradom"/>
</dbReference>
<dbReference type="OrthoDB" id="1024489at2759"/>
<proteinExistence type="inferred from homology"/>
<evidence type="ECO:0000256" key="1">
    <source>
        <dbReference type="ARBA" id="ARBA00001798"/>
    </source>
</evidence>
<evidence type="ECO:0000256" key="8">
    <source>
        <dbReference type="ARBA" id="ARBA00022723"/>
    </source>
</evidence>
<dbReference type="FunFam" id="3.30.40.10:FF:000230">
    <property type="entry name" value="RBR-type E3 ubiquitin transferase"/>
    <property type="match status" value="1"/>
</dbReference>
<dbReference type="PANTHER" id="PTHR11685">
    <property type="entry name" value="RBR FAMILY RING FINGER AND IBR DOMAIN-CONTAINING"/>
    <property type="match status" value="1"/>
</dbReference>
<evidence type="ECO:0000256" key="10">
    <source>
        <dbReference type="ARBA" id="ARBA00022771"/>
    </source>
</evidence>
<protein>
    <recommendedName>
        <fullName evidence="6">RBR-type E3 ubiquitin transferase</fullName>
        <ecNumber evidence="6">2.3.2.31</ecNumber>
    </recommendedName>
</protein>
<dbReference type="CDD" id="cd22582">
    <property type="entry name" value="BRcat_RBR_unk"/>
    <property type="match status" value="2"/>
</dbReference>
<evidence type="ECO:0000259" key="15">
    <source>
        <dbReference type="PROSITE" id="PS51873"/>
    </source>
</evidence>
<dbReference type="InterPro" id="IPR017907">
    <property type="entry name" value="Znf_RING_CS"/>
</dbReference>
<comment type="catalytic activity">
    <reaction evidence="1">
        <text>[E2 ubiquitin-conjugating enzyme]-S-ubiquitinyl-L-cysteine + [acceptor protein]-L-lysine = [E2 ubiquitin-conjugating enzyme]-L-cysteine + [acceptor protein]-N(6)-ubiquitinyl-L-lysine.</text>
        <dbReference type="EC" id="2.3.2.31"/>
    </reaction>
</comment>
<feature type="domain" description="RING-type" evidence="14">
    <location>
        <begin position="298"/>
        <end position="341"/>
    </location>
</feature>
<evidence type="ECO:0000256" key="6">
    <source>
        <dbReference type="ARBA" id="ARBA00012251"/>
    </source>
</evidence>
<dbReference type="PROSITE" id="PS50089">
    <property type="entry name" value="ZF_RING_2"/>
    <property type="match status" value="1"/>
</dbReference>
<keyword evidence="7" id="KW-0808">Transferase</keyword>
<evidence type="ECO:0000256" key="4">
    <source>
        <dbReference type="ARBA" id="ARBA00004906"/>
    </source>
</evidence>
<dbReference type="EMBL" id="JAEFBJ010000013">
    <property type="protein sequence ID" value="KAG7538643.1"/>
    <property type="molecule type" value="Genomic_DNA"/>
</dbReference>
<dbReference type="EC" id="2.3.2.31" evidence="6"/>
<keyword evidence="17" id="KW-1185">Reference proteome</keyword>
<dbReference type="GO" id="GO:0016567">
    <property type="term" value="P:protein ubiquitination"/>
    <property type="evidence" value="ECO:0007669"/>
    <property type="project" value="InterPro"/>
</dbReference>
<sequence>MDKAAGKILNENPHKLYFKNLAYVERMVTSTKFELLGISYPKEKEIALLMDDVKRIRNRFRSSKIVMMFEEDVKFVSRLSFETCIICLENIRPELMFSGCEKGHRICLTCAKSHIKVKLLDGMIPNCPQLGCKSQLSIVRCGEFLTENLCLMWKQRIKEDSIPYSQRFYCPYQSCSYLMSKTDISSSSAEKSGLRRCFKCGGSFCIHCKVPWHTSLSCTKYKRLHTQNDDAKLKSLANANRWRQCSNCQHMIERSSGCDHMFCSSIEFSFTRVLISEEMAAKSKTAPVKAKAAKKVSCVICFEDIDFDLLFSVDKCGHRFCFNCVKQHIEVKLLDGKIPNCLHHLCKSQLSIDRCDMLLNPKLRKMWKQRISEDTIPFRERVYCPYKRCSYLMTKTELYRPISSKYGLRRCLKCGNSFCFYCKVPWHSTLSCTDYRKLKLYRQNEDTELESLAYREGRRQCRNCKHIVCKMLFATHAEANGTTCPTEAAQLIGLETEPRGRLLW</sequence>
<accession>A0A8T1Y300</accession>
<evidence type="ECO:0000256" key="11">
    <source>
        <dbReference type="ARBA" id="ARBA00022786"/>
    </source>
</evidence>
<evidence type="ECO:0000256" key="13">
    <source>
        <dbReference type="PROSITE-ProRule" id="PRU00175"/>
    </source>
</evidence>
<keyword evidence="10 13" id="KW-0863">Zinc-finger</keyword>
<comment type="similarity">
    <text evidence="5">Belongs to the RBR family. Ariadne subfamily.</text>
</comment>
<evidence type="ECO:0000256" key="9">
    <source>
        <dbReference type="ARBA" id="ARBA00022737"/>
    </source>
</evidence>
<keyword evidence="12" id="KW-0862">Zinc</keyword>
<dbReference type="GO" id="GO:0061630">
    <property type="term" value="F:ubiquitin protein ligase activity"/>
    <property type="evidence" value="ECO:0007669"/>
    <property type="project" value="UniProtKB-EC"/>
</dbReference>
<evidence type="ECO:0000256" key="5">
    <source>
        <dbReference type="ARBA" id="ARBA00005884"/>
    </source>
</evidence>
<dbReference type="GO" id="GO:0008270">
    <property type="term" value="F:zinc ion binding"/>
    <property type="evidence" value="ECO:0007669"/>
    <property type="project" value="UniProtKB-KW"/>
</dbReference>
<dbReference type="InterPro" id="IPR002867">
    <property type="entry name" value="IBR_dom"/>
</dbReference>
<evidence type="ECO:0000256" key="12">
    <source>
        <dbReference type="ARBA" id="ARBA00022833"/>
    </source>
</evidence>
<keyword evidence="8" id="KW-0479">Metal-binding</keyword>
<evidence type="ECO:0000256" key="7">
    <source>
        <dbReference type="ARBA" id="ARBA00022679"/>
    </source>
</evidence>
<dbReference type="SMART" id="SM00647">
    <property type="entry name" value="IBR"/>
    <property type="match status" value="2"/>
</dbReference>
<dbReference type="PROSITE" id="PS51873">
    <property type="entry name" value="TRIAD"/>
    <property type="match status" value="2"/>
</dbReference>
<keyword evidence="9" id="KW-0677">Repeat</keyword>
<evidence type="ECO:0000313" key="17">
    <source>
        <dbReference type="Proteomes" id="UP000694251"/>
    </source>
</evidence>
<dbReference type="SMART" id="SM00184">
    <property type="entry name" value="RING"/>
    <property type="match status" value="2"/>
</dbReference>
<comment type="function">
    <text evidence="3">Might act as an E3 ubiquitin-protein ligase, or as part of E3 complex, which accepts ubiquitin from specific E2 ubiquitin-conjugating enzymes and then transfers it to substrates.</text>
</comment>
<dbReference type="InterPro" id="IPR001841">
    <property type="entry name" value="Znf_RING"/>
</dbReference>
<dbReference type="Proteomes" id="UP000694251">
    <property type="component" value="Chromosome 13"/>
</dbReference>
<gene>
    <name evidence="16" type="ORF">ISN44_As13g023850</name>
</gene>
<evidence type="ECO:0000313" key="16">
    <source>
        <dbReference type="EMBL" id="KAG7538643.1"/>
    </source>
</evidence>
<evidence type="ECO:0000256" key="3">
    <source>
        <dbReference type="ARBA" id="ARBA00003976"/>
    </source>
</evidence>
<comment type="pathway">
    <text evidence="4">Protein modification; protein ubiquitination.</text>
</comment>
<feature type="domain" description="RING-type" evidence="15">
    <location>
        <begin position="294"/>
        <end position="504"/>
    </location>
</feature>
<dbReference type="AlphaFoldDB" id="A0A8T1Y300"/>
<dbReference type="InterPro" id="IPR031127">
    <property type="entry name" value="E3_UB_ligase_RBR"/>
</dbReference>
<dbReference type="Pfam" id="PF01485">
    <property type="entry name" value="IBR"/>
    <property type="match status" value="2"/>
</dbReference>
<reference evidence="16 17" key="1">
    <citation type="submission" date="2020-12" db="EMBL/GenBank/DDBJ databases">
        <title>Concerted genomic and epigenomic changes stabilize Arabidopsis allopolyploids.</title>
        <authorList>
            <person name="Chen Z."/>
        </authorList>
    </citation>
    <scope>NUCLEOTIDE SEQUENCE [LARGE SCALE GENOMIC DNA]</scope>
    <source>
        <strain evidence="16">As9502</strain>
        <tissue evidence="16">Leaf</tissue>
    </source>
</reference>
<comment type="cofactor">
    <cofactor evidence="2">
        <name>Zn(2+)</name>
        <dbReference type="ChEBI" id="CHEBI:29105"/>
    </cofactor>
</comment>